<dbReference type="Gene3D" id="3.30.160.60">
    <property type="entry name" value="Classic Zinc Finger"/>
    <property type="match status" value="1"/>
</dbReference>
<comment type="caution">
    <text evidence="3">The sequence shown here is derived from an EMBL/GenBank/DDBJ whole genome shotgun (WGS) entry which is preliminary data.</text>
</comment>
<dbReference type="SMART" id="SM00355">
    <property type="entry name" value="ZnF_C2H2"/>
    <property type="match status" value="2"/>
</dbReference>
<proteinExistence type="predicted"/>
<protein>
    <recommendedName>
        <fullName evidence="2">C2H2-type domain-containing protein</fullName>
    </recommendedName>
</protein>
<name>A0A7J7IW27_BUGNE</name>
<feature type="domain" description="C2H2-type" evidence="2">
    <location>
        <begin position="270"/>
        <end position="293"/>
    </location>
</feature>
<keyword evidence="4" id="KW-1185">Reference proteome</keyword>
<organism evidence="3 4">
    <name type="scientific">Bugula neritina</name>
    <name type="common">Brown bryozoan</name>
    <name type="synonym">Sertularia neritina</name>
    <dbReference type="NCBI Taxonomy" id="10212"/>
    <lineage>
        <taxon>Eukaryota</taxon>
        <taxon>Metazoa</taxon>
        <taxon>Spiralia</taxon>
        <taxon>Lophotrochozoa</taxon>
        <taxon>Bryozoa</taxon>
        <taxon>Gymnolaemata</taxon>
        <taxon>Cheilostomatida</taxon>
        <taxon>Flustrina</taxon>
        <taxon>Buguloidea</taxon>
        <taxon>Bugulidae</taxon>
        <taxon>Bugula</taxon>
    </lineage>
</organism>
<dbReference type="Proteomes" id="UP000593567">
    <property type="component" value="Unassembled WGS sequence"/>
</dbReference>
<feature type="domain" description="C2H2-type" evidence="2">
    <location>
        <begin position="242"/>
        <end position="264"/>
    </location>
</feature>
<evidence type="ECO:0000313" key="3">
    <source>
        <dbReference type="EMBL" id="KAF6017766.1"/>
    </source>
</evidence>
<feature type="compositionally biased region" description="Basic and acidic residues" evidence="1">
    <location>
        <begin position="353"/>
        <end position="386"/>
    </location>
</feature>
<dbReference type="InterPro" id="IPR013087">
    <property type="entry name" value="Znf_C2H2_type"/>
</dbReference>
<evidence type="ECO:0000256" key="1">
    <source>
        <dbReference type="SAM" id="MobiDB-lite"/>
    </source>
</evidence>
<evidence type="ECO:0000259" key="2">
    <source>
        <dbReference type="SMART" id="SM00355"/>
    </source>
</evidence>
<dbReference type="AlphaFoldDB" id="A0A7J7IW27"/>
<feature type="region of interest" description="Disordered" evidence="1">
    <location>
        <begin position="340"/>
        <end position="400"/>
    </location>
</feature>
<evidence type="ECO:0000313" key="4">
    <source>
        <dbReference type="Proteomes" id="UP000593567"/>
    </source>
</evidence>
<reference evidence="3" key="1">
    <citation type="submission" date="2020-06" db="EMBL/GenBank/DDBJ databases">
        <title>Draft genome of Bugula neritina, a colonial animal packing powerful symbionts and potential medicines.</title>
        <authorList>
            <person name="Rayko M."/>
        </authorList>
    </citation>
    <scope>NUCLEOTIDE SEQUENCE [LARGE SCALE GENOMIC DNA]</scope>
    <source>
        <strain evidence="3">Kwan_BN1</strain>
    </source>
</reference>
<dbReference type="EMBL" id="VXIV02003363">
    <property type="protein sequence ID" value="KAF6017766.1"/>
    <property type="molecule type" value="Genomic_DNA"/>
</dbReference>
<sequence>MSMTPDSLHLPSGFEGIQATIHPTSRKLAGIEDLLDRDFNVEVSELSGLNLPKLHSPTYKQNMQSSDLQTGIRTQDMQSVEIASSFAVHGGQLTETSSEEVLGTSPVSDQIEQTLNPQTLELNENFQFAPSQLNFSFIDEIHPLLHLQTYDSLTHDQDIYLGNIIEGYTEAENFHFSDSENTSAVIGSHSDLLGISAQSTQENLTSNEQFADVTYSSPTSSQPKATNSSAFTQHYDSGTLKFKCLQCRFETPNIAFIKTHVATHSYETVHVCSICDFRTTWKHSYKDHIKRCHVTKNRENTSAVNQSHSTLAGTSTQLTHLQTPQNATANQQTDEILVTPSTSQCPPTNLFDFTRHHDEGSAREGEDFNKDLRNGDSGDDSEKVTTETDEGSTWQEQDSNEELIDSELNADLASLISNAECAEALLNIYIEHNEESLGGTEQQSDLLMTSGYQEMYSSSQQRNTETINNQGFDNNDTAEVALHPQQQNKGDLGGTEQSLDLSMASGYQDMYLPSQPRNAERTNIQGSDGDNTNTWSENYFPLTGSHLPTYEERVQSQIYKRPEEPEICNLLAILQQIEAMLCHLQPLLNRVLEVHQTLARLIKHLIHRHFHRMKTFNLL</sequence>
<gene>
    <name evidence="3" type="ORF">EB796_023922</name>
</gene>
<accession>A0A7J7IW27</accession>